<evidence type="ECO:0000259" key="9">
    <source>
        <dbReference type="PROSITE" id="PS50198"/>
    </source>
</evidence>
<dbReference type="GO" id="GO:0030288">
    <property type="term" value="C:outer membrane-bounded periplasmic space"/>
    <property type="evidence" value="ECO:0007669"/>
    <property type="project" value="InterPro"/>
</dbReference>
<evidence type="ECO:0000313" key="10">
    <source>
        <dbReference type="EMBL" id="QOW19099.1"/>
    </source>
</evidence>
<dbReference type="GO" id="GO:0042277">
    <property type="term" value="F:peptide binding"/>
    <property type="evidence" value="ECO:0007669"/>
    <property type="project" value="InterPro"/>
</dbReference>
<dbReference type="InterPro" id="IPR023034">
    <property type="entry name" value="PPIase_SurA"/>
</dbReference>
<dbReference type="GO" id="GO:0043165">
    <property type="term" value="P:Gram-negative-bacterium-type cell outer membrane assembly"/>
    <property type="evidence" value="ECO:0007669"/>
    <property type="project" value="InterPro"/>
</dbReference>
<feature type="signal peptide" evidence="7">
    <location>
        <begin position="1"/>
        <end position="20"/>
    </location>
</feature>
<comment type="function">
    <text evidence="7">Chaperone involved in the correct folding and assembly of outer membrane proteins. Recognizes specific patterns of aromatic residues and the orientation of their side chains, which are found more frequently in integral outer membrane proteins. May act in both early periplasmic and late outer membrane-associated steps of protein maturation.</text>
</comment>
<dbReference type="InterPro" id="IPR000297">
    <property type="entry name" value="PPIase_PpiC"/>
</dbReference>
<feature type="domain" description="PpiC" evidence="9">
    <location>
        <begin position="169"/>
        <end position="271"/>
    </location>
</feature>
<dbReference type="RefSeq" id="WP_193984341.1">
    <property type="nucleotide sequence ID" value="NZ_CP063656.1"/>
</dbReference>
<evidence type="ECO:0000256" key="8">
    <source>
        <dbReference type="SAM" id="MobiDB-lite"/>
    </source>
</evidence>
<dbReference type="Gene3D" id="3.10.50.40">
    <property type="match status" value="2"/>
</dbReference>
<dbReference type="Pfam" id="PF09312">
    <property type="entry name" value="SurA_N"/>
    <property type="match status" value="1"/>
</dbReference>
<organism evidence="10 11">
    <name type="scientific">Novilysobacter ciconiae</name>
    <dbReference type="NCBI Taxonomy" id="2781022"/>
    <lineage>
        <taxon>Bacteria</taxon>
        <taxon>Pseudomonadati</taxon>
        <taxon>Pseudomonadota</taxon>
        <taxon>Gammaproteobacteria</taxon>
        <taxon>Lysobacterales</taxon>
        <taxon>Lysobacteraceae</taxon>
        <taxon>Novilysobacter</taxon>
    </lineage>
</organism>
<comment type="subcellular location">
    <subcellularLocation>
        <location evidence="7">Periplasm</location>
    </subcellularLocation>
    <text evidence="7">Is capable of associating with the outer membrane.</text>
</comment>
<feature type="chain" id="PRO_5033174994" description="Chaperone SurA" evidence="7">
    <location>
        <begin position="21"/>
        <end position="449"/>
    </location>
</feature>
<evidence type="ECO:0000313" key="11">
    <source>
        <dbReference type="Proteomes" id="UP000594059"/>
    </source>
</evidence>
<keyword evidence="1 7" id="KW-0732">Signal</keyword>
<evidence type="ECO:0000256" key="5">
    <source>
        <dbReference type="ARBA" id="ARBA00023186"/>
    </source>
</evidence>
<dbReference type="SUPFAM" id="SSF109998">
    <property type="entry name" value="Triger factor/SurA peptide-binding domain-like"/>
    <property type="match status" value="1"/>
</dbReference>
<dbReference type="GO" id="GO:0051082">
    <property type="term" value="F:unfolded protein binding"/>
    <property type="evidence" value="ECO:0007669"/>
    <property type="project" value="UniProtKB-UniRule"/>
</dbReference>
<gene>
    <name evidence="7" type="primary">surA</name>
    <name evidence="10" type="ORF">INQ41_10670</name>
</gene>
<feature type="domain" description="PpiC" evidence="9">
    <location>
        <begin position="283"/>
        <end position="382"/>
    </location>
</feature>
<evidence type="ECO:0000256" key="3">
    <source>
        <dbReference type="ARBA" id="ARBA00022764"/>
    </source>
</evidence>
<sequence precursor="true">MKKLFASLLAGALLLAPAFAQQPAPIDGIAVVVDEDVILQSELDRAVANIRAQYAGRTEQLPPPEVLERQVAERLVLLKLQIARANSTGVKVSSQEVEQTINAIAAQNQVSVDQLAAQLARDGTSLPQFRESIRDELLVQRLRQRLAQSQISVSDAEVDAALAAQQGSGMQYHLAHILVAVPEGATPEQIATAQSKIEGVQALIKRGEMDFAAAAVRYSDSPNALEGGDLGWRSSDEIPSAFAEMVRNMSPGQVTEPIRGPSGFQMLQVVESRDASQAAPSMVTQYHASHILIRVGENAGAAEAKAKADTLHARLVGGADFAALAREESQDPSSQARGGDLGWFARDQFGPDFGAEVAKLDDGAISAPFRTQAGWHIVKRVGTRQSDVGDTSQRDQVRETIGRRKLEDEWNRFLREMRGEAFVDFRTVAGAGDSDAGEGADGTRDTSGN</sequence>
<dbReference type="InterPro" id="IPR027304">
    <property type="entry name" value="Trigger_fact/SurA_dom_sf"/>
</dbReference>
<dbReference type="InterPro" id="IPR046357">
    <property type="entry name" value="PPIase_dom_sf"/>
</dbReference>
<dbReference type="InterPro" id="IPR050280">
    <property type="entry name" value="OMP_Chaperone_SurA"/>
</dbReference>
<proteinExistence type="inferred from homology"/>
<evidence type="ECO:0000256" key="4">
    <source>
        <dbReference type="ARBA" id="ARBA00023110"/>
    </source>
</evidence>
<dbReference type="InterPro" id="IPR015391">
    <property type="entry name" value="SurA_N"/>
</dbReference>
<keyword evidence="11" id="KW-1185">Reference proteome</keyword>
<dbReference type="AlphaFoldDB" id="A0A7S6ZRX6"/>
<dbReference type="PROSITE" id="PS50198">
    <property type="entry name" value="PPIC_PPIASE_2"/>
    <property type="match status" value="2"/>
</dbReference>
<dbReference type="Pfam" id="PF00639">
    <property type="entry name" value="Rotamase"/>
    <property type="match status" value="2"/>
</dbReference>
<keyword evidence="6 7" id="KW-0413">Isomerase</keyword>
<dbReference type="Gene3D" id="1.10.4030.10">
    <property type="entry name" value="Porin chaperone SurA, peptide-binding domain"/>
    <property type="match status" value="1"/>
</dbReference>
<keyword evidence="4 7" id="KW-0697">Rotamase</keyword>
<comment type="catalytic activity">
    <reaction evidence="7">
        <text>[protein]-peptidylproline (omega=180) = [protein]-peptidylproline (omega=0)</text>
        <dbReference type="Rhea" id="RHEA:16237"/>
        <dbReference type="Rhea" id="RHEA-COMP:10747"/>
        <dbReference type="Rhea" id="RHEA-COMP:10748"/>
        <dbReference type="ChEBI" id="CHEBI:83833"/>
        <dbReference type="ChEBI" id="CHEBI:83834"/>
        <dbReference type="EC" id="5.2.1.8"/>
    </reaction>
</comment>
<accession>A0A7S6ZRX6</accession>
<dbReference type="InterPro" id="IPR023058">
    <property type="entry name" value="PPIase_PpiC_CS"/>
</dbReference>
<dbReference type="HAMAP" id="MF_01183">
    <property type="entry name" value="Chaperone_SurA"/>
    <property type="match status" value="1"/>
</dbReference>
<dbReference type="Proteomes" id="UP000594059">
    <property type="component" value="Chromosome"/>
</dbReference>
<dbReference type="EC" id="5.2.1.8" evidence="7"/>
<evidence type="ECO:0000256" key="2">
    <source>
        <dbReference type="ARBA" id="ARBA00022737"/>
    </source>
</evidence>
<keyword evidence="5 7" id="KW-0143">Chaperone</keyword>
<dbReference type="PANTHER" id="PTHR47637">
    <property type="entry name" value="CHAPERONE SURA"/>
    <property type="match status" value="1"/>
</dbReference>
<dbReference type="GO" id="GO:0050821">
    <property type="term" value="P:protein stabilization"/>
    <property type="evidence" value="ECO:0007669"/>
    <property type="project" value="InterPro"/>
</dbReference>
<protein>
    <recommendedName>
        <fullName evidence="7">Chaperone SurA</fullName>
    </recommendedName>
    <alternativeName>
        <fullName evidence="7">Peptidyl-prolyl cis-trans isomerase SurA</fullName>
        <shortName evidence="7">PPIase SurA</shortName>
        <ecNumber evidence="7">5.2.1.8</ecNumber>
    </alternativeName>
    <alternativeName>
        <fullName evidence="7">Rotamase SurA</fullName>
    </alternativeName>
</protein>
<evidence type="ECO:0000256" key="1">
    <source>
        <dbReference type="ARBA" id="ARBA00022729"/>
    </source>
</evidence>
<comment type="domain">
    <text evidence="7">The PPIase activity resides only in the second parvulin domain. The N-terminal region and the C-terminal tail are necessary and sufficient for the chaperone activity of SurA. The PPIase activity is dispensable for SurA to function as a chaperone. The N-terminal region and the C-terminal tail are also required for porin recognition.</text>
</comment>
<keyword evidence="2 7" id="KW-0677">Repeat</keyword>
<keyword evidence="3 7" id="KW-0574">Periplasm</keyword>
<evidence type="ECO:0000256" key="7">
    <source>
        <dbReference type="HAMAP-Rule" id="MF_01183"/>
    </source>
</evidence>
<name>A0A7S6ZRX6_9GAMM</name>
<dbReference type="GO" id="GO:0003755">
    <property type="term" value="F:peptidyl-prolyl cis-trans isomerase activity"/>
    <property type="evidence" value="ECO:0007669"/>
    <property type="project" value="UniProtKB-UniRule"/>
</dbReference>
<dbReference type="PANTHER" id="PTHR47637:SF1">
    <property type="entry name" value="CHAPERONE SURA"/>
    <property type="match status" value="1"/>
</dbReference>
<feature type="region of interest" description="Disordered" evidence="8">
    <location>
        <begin position="428"/>
        <end position="449"/>
    </location>
</feature>
<dbReference type="KEGG" id="lcic:INQ41_10670"/>
<reference evidence="10 11" key="1">
    <citation type="submission" date="2020-10" db="EMBL/GenBank/DDBJ databases">
        <title>complete genome sequencing of Lysobacter sp. H21R20.</title>
        <authorList>
            <person name="Bae J.-W."/>
            <person name="Lee S.-Y."/>
        </authorList>
    </citation>
    <scope>NUCLEOTIDE SEQUENCE [LARGE SCALE GENOMIC DNA]</scope>
    <source>
        <strain evidence="10 11">H21R20</strain>
    </source>
</reference>
<evidence type="ECO:0000256" key="6">
    <source>
        <dbReference type="ARBA" id="ARBA00023235"/>
    </source>
</evidence>
<dbReference type="PROSITE" id="PS01096">
    <property type="entry name" value="PPIC_PPIASE_1"/>
    <property type="match status" value="1"/>
</dbReference>
<dbReference type="GO" id="GO:0006457">
    <property type="term" value="P:protein folding"/>
    <property type="evidence" value="ECO:0007669"/>
    <property type="project" value="UniProtKB-UniRule"/>
</dbReference>
<dbReference type="SUPFAM" id="SSF54534">
    <property type="entry name" value="FKBP-like"/>
    <property type="match status" value="2"/>
</dbReference>
<dbReference type="EMBL" id="CP063656">
    <property type="protein sequence ID" value="QOW19099.1"/>
    <property type="molecule type" value="Genomic_DNA"/>
</dbReference>